<evidence type="ECO:0000259" key="1">
    <source>
        <dbReference type="PROSITE" id="PS51379"/>
    </source>
</evidence>
<dbReference type="EMBL" id="AP025564">
    <property type="protein sequence ID" value="BDE94977.1"/>
    <property type="molecule type" value="Genomic_DNA"/>
</dbReference>
<feature type="domain" description="4Fe-4S ferredoxin-type" evidence="1">
    <location>
        <begin position="33"/>
        <end position="63"/>
    </location>
</feature>
<dbReference type="Gene3D" id="3.30.70.20">
    <property type="match status" value="1"/>
</dbReference>
<dbReference type="InterPro" id="IPR017896">
    <property type="entry name" value="4Fe4S_Fe-S-bd"/>
</dbReference>
<gene>
    <name evidence="2" type="ORF">CE91St30_03100</name>
</gene>
<organism evidence="2 3">
    <name type="scientific">Raoultibacter timonensis</name>
    <dbReference type="NCBI Taxonomy" id="1907662"/>
    <lineage>
        <taxon>Bacteria</taxon>
        <taxon>Bacillati</taxon>
        <taxon>Actinomycetota</taxon>
        <taxon>Coriobacteriia</taxon>
        <taxon>Eggerthellales</taxon>
        <taxon>Eggerthellaceae</taxon>
        <taxon>Raoultibacter</taxon>
    </lineage>
</organism>
<reference evidence="2 3" key="1">
    <citation type="submission" date="2022-01" db="EMBL/GenBank/DDBJ databases">
        <title>Novel bile acid biosynthetic pathways are enriched in the microbiome of centenarians.</title>
        <authorList>
            <person name="Sato Y."/>
            <person name="Atarashi K."/>
            <person name="Plichta R.D."/>
            <person name="Arai Y."/>
            <person name="Sasajima S."/>
            <person name="Kearney M.S."/>
            <person name="Suda W."/>
            <person name="Takeshita K."/>
            <person name="Sasaki T."/>
            <person name="Okamoto S."/>
            <person name="Skelly N.A."/>
            <person name="Okamura Y."/>
            <person name="Vlamakis H."/>
            <person name="Li Y."/>
            <person name="Tanoue T."/>
            <person name="Takei H."/>
            <person name="Nittono H."/>
            <person name="Narushima S."/>
            <person name="Irie J."/>
            <person name="Itoh H."/>
            <person name="Moriya K."/>
            <person name="Sugiura Y."/>
            <person name="Suematsu M."/>
            <person name="Moritoki N."/>
            <person name="Shibata S."/>
            <person name="Littman R.D."/>
            <person name="Fischbach A.M."/>
            <person name="Uwamino Y."/>
            <person name="Inoue T."/>
            <person name="Honda A."/>
            <person name="Hattori M."/>
            <person name="Murai T."/>
            <person name="Xavier J.R."/>
            <person name="Hirose N."/>
            <person name="Honda K."/>
        </authorList>
    </citation>
    <scope>NUCLEOTIDE SEQUENCE [LARGE SCALE GENOMIC DNA]</scope>
    <source>
        <strain evidence="2 3">CE91-St30</strain>
    </source>
</reference>
<protein>
    <recommendedName>
        <fullName evidence="1">4Fe-4S ferredoxin-type domain-containing protein</fullName>
    </recommendedName>
</protein>
<keyword evidence="3" id="KW-1185">Reference proteome</keyword>
<proteinExistence type="predicted"/>
<dbReference type="Pfam" id="PF12837">
    <property type="entry name" value="Fer4_6"/>
    <property type="match status" value="1"/>
</dbReference>
<accession>A0ABN6MDZ1</accession>
<dbReference type="PROSITE" id="PS51379">
    <property type="entry name" value="4FE4S_FER_2"/>
    <property type="match status" value="1"/>
</dbReference>
<sequence>MYAPETYASRNIALCTKDCLCLFVCPTGATDTENGQVDATKCISGCRLCVDACPSGALSLMYRSYPEPQPKTDAVVEKLMALAKSKTELEAAATSLTESAESAELRTLAKAIAMSARISAEDLYRESRYMIPQSSEARELLRFMLDEERSDGEFPQEAVRELLDSL</sequence>
<evidence type="ECO:0000313" key="2">
    <source>
        <dbReference type="EMBL" id="BDE94977.1"/>
    </source>
</evidence>
<dbReference type="SUPFAM" id="SSF54862">
    <property type="entry name" value="4Fe-4S ferredoxins"/>
    <property type="match status" value="1"/>
</dbReference>
<evidence type="ECO:0000313" key="3">
    <source>
        <dbReference type="Proteomes" id="UP001320544"/>
    </source>
</evidence>
<dbReference type="RefSeq" id="WP_102379350.1">
    <property type="nucleotide sequence ID" value="NZ_AP025564.1"/>
</dbReference>
<name>A0ABN6MDZ1_9ACTN</name>
<dbReference type="Proteomes" id="UP001320544">
    <property type="component" value="Chromosome"/>
</dbReference>